<organism evidence="1 2">
    <name type="scientific">Horticoccus luteus</name>
    <dbReference type="NCBI Taxonomy" id="2862869"/>
    <lineage>
        <taxon>Bacteria</taxon>
        <taxon>Pseudomonadati</taxon>
        <taxon>Verrucomicrobiota</taxon>
        <taxon>Opitutia</taxon>
        <taxon>Opitutales</taxon>
        <taxon>Opitutaceae</taxon>
        <taxon>Horticoccus</taxon>
    </lineage>
</organism>
<dbReference type="InterPro" id="IPR011013">
    <property type="entry name" value="Gal_mutarotase_sf_dom"/>
</dbReference>
<keyword evidence="2" id="KW-1185">Reference proteome</keyword>
<dbReference type="KEGG" id="ole:K0B96_07540"/>
<dbReference type="Gene3D" id="2.70.98.10">
    <property type="match status" value="1"/>
</dbReference>
<dbReference type="SUPFAM" id="SSF74650">
    <property type="entry name" value="Galactose mutarotase-like"/>
    <property type="match status" value="1"/>
</dbReference>
<name>A0A8F9TYY9_9BACT</name>
<evidence type="ECO:0000313" key="1">
    <source>
        <dbReference type="EMBL" id="QYM80449.1"/>
    </source>
</evidence>
<dbReference type="EMBL" id="CP080507">
    <property type="protein sequence ID" value="QYM80449.1"/>
    <property type="molecule type" value="Genomic_DNA"/>
</dbReference>
<dbReference type="InterPro" id="IPR014718">
    <property type="entry name" value="GH-type_carb-bd"/>
</dbReference>
<proteinExistence type="predicted"/>
<dbReference type="AlphaFoldDB" id="A0A8F9TYY9"/>
<dbReference type="GO" id="GO:0030246">
    <property type="term" value="F:carbohydrate binding"/>
    <property type="evidence" value="ECO:0007669"/>
    <property type="project" value="InterPro"/>
</dbReference>
<dbReference type="Proteomes" id="UP000825051">
    <property type="component" value="Chromosome"/>
</dbReference>
<dbReference type="GO" id="GO:0003824">
    <property type="term" value="F:catalytic activity"/>
    <property type="evidence" value="ECO:0007669"/>
    <property type="project" value="InterPro"/>
</dbReference>
<gene>
    <name evidence="1" type="ORF">K0B96_07540</name>
</gene>
<accession>A0A8F9TYY9</accession>
<reference evidence="1" key="1">
    <citation type="submission" date="2021-08" db="EMBL/GenBank/DDBJ databases">
        <title>Genome of a novel bacterium of the phylum Verrucomicrobia, Oleiharenicola sp. KSB-15.</title>
        <authorList>
            <person name="Chung J.-H."/>
            <person name="Ahn J.-H."/>
            <person name="Yoon Y."/>
            <person name="Kim D.-Y."/>
            <person name="An S.-H."/>
            <person name="Park I."/>
            <person name="Yeon J."/>
        </authorList>
    </citation>
    <scope>NUCLEOTIDE SEQUENCE</scope>
    <source>
        <strain evidence="1">KSB-15</strain>
    </source>
</reference>
<evidence type="ECO:0000313" key="2">
    <source>
        <dbReference type="Proteomes" id="UP000825051"/>
    </source>
</evidence>
<sequence length="343" mass="38112">MALSFLGVQAGASPTQSHTLDNGAMALAIQNQGGIIIALSAAGRRENWLASRQQEKGTERYFGHFLCFDRWGPVTADEGARGLSYHGEAGALTWKWGKVTDTIVELSTTLPVARLRARRTIRMIDSAGIASITNVFQNPTDAVRDYNVVEHVLLSPHWLSDDVRLTSNVVRGFVQINGEEVADSEFEWPKAHVKGRAWDLTQSTMADGIVVASLVFAKGTEWGWVCLQNSRTSELLGYVWRVADYPWLNLYWAVDQGRVLDRGIEPGSTGMSQPMAVLQETRTKLGEAILRSLPPRATRLYRMWCIALRTPRDSGSVKTLVVKDEEVCIDFKRADHTIALPMN</sequence>
<dbReference type="RefSeq" id="WP_220165657.1">
    <property type="nucleotide sequence ID" value="NZ_CP080507.1"/>
</dbReference>
<dbReference type="GO" id="GO:0005975">
    <property type="term" value="P:carbohydrate metabolic process"/>
    <property type="evidence" value="ECO:0007669"/>
    <property type="project" value="InterPro"/>
</dbReference>
<protein>
    <submittedName>
        <fullName evidence="1">Uncharacterized protein</fullName>
    </submittedName>
</protein>